<dbReference type="InterPro" id="IPR029048">
    <property type="entry name" value="HSP70_C_sf"/>
</dbReference>
<evidence type="ECO:0000313" key="9">
    <source>
        <dbReference type="WBParaSite" id="HDID_0000279301-mRNA-1"/>
    </source>
</evidence>
<dbReference type="SUPFAM" id="SSF100934">
    <property type="entry name" value="Heat shock protein 70kD (HSP70), C-terminal subdomain"/>
    <property type="match status" value="2"/>
</dbReference>
<dbReference type="InterPro" id="IPR018181">
    <property type="entry name" value="Heat_shock_70_CS"/>
</dbReference>
<keyword evidence="8" id="KW-1185">Reference proteome</keyword>
<dbReference type="Proteomes" id="UP000274504">
    <property type="component" value="Unassembled WGS sequence"/>
</dbReference>
<comment type="similarity">
    <text evidence="1">Belongs to the heat shock protein 70 family.</text>
</comment>
<sequence length="855" mass="94262">MTSAVVGFDIGSLTSYIGAAKKGGVEILANEVSDRNTPSCVAFNGASRFIGYAAEQQSVTNLSNTVSGFSRLIGKMEADPIINIEREHTFYQIVADGQGRAAIKVNISGEPTVLLPEQILAMHLHKLSEIAEADLKTKIVDIVLSVPSYYTDRERRAFLDASRIAGLNCMRLVNETTAIGIAYGLTKKDLPPVEQPSRNVVFVSLGNSNLQVAVVAFNDGKMRVLSTACDPCLGGRDFDMAIFKHLVIEIQEKYKLNVMSNKKARVRLMKACDKLKKVMSTNSTEIPINVECLVEDTDISCKMKREFFESLCESLLLRVKQTMENALAASNLKPADLHSVELVGGGTRIPAVKSLVKEVFQKDGSTTLNADEAVARGCAFMAAICSPAYKVREFSITDACPYSISLSWTPSSEDVHVAAKDEDPSESAQGDSTVVFKQQCPIPATKQLRFYRKSDFTLTASYSNPDDMHIINPLIGTFRITDVVPSPPDDTAQVRIKVRVNANGIFTISTASVMERVEKEVEVPIEEEKPAAAKDAKITAPAPVKVETDIPSESEKAESTPTAAEPQPMEADSNDAATVPSKPTVRTEKKVFLKPRDVPVKSTTMQLSQEQLLEFTDFHARLNQNDVVERERQHMKNTLEEYVYDMRSKLESTLNQFITETERESFRKELNDAEDWIYGEGEDAKKSAIYKRLEALKRLGDRFMLRFREFENRPSAISDLTNACEKIQKVLECYAAGDDKYEHLAKEDMAKVESALKHKQEILHTFMEAVGKMKSTSDPSVFTADLVNAKRDLEMTCNPIISKPKPAPPPAPANSPSQEGEGAGKVDAKNVPNSKAPKADPQTTNTVGNEDMDVD</sequence>
<reference evidence="5 7" key="2">
    <citation type="submission" date="2018-11" db="EMBL/GenBank/DDBJ databases">
        <authorList>
            <consortium name="Pathogen Informatics"/>
        </authorList>
    </citation>
    <scope>NUCLEOTIDE SEQUENCE [LARGE SCALE GENOMIC DNA]</scope>
</reference>
<dbReference type="WBParaSite" id="HDID_0000279301-mRNA-1">
    <property type="protein sequence ID" value="HDID_0000279301-mRNA-1"/>
    <property type="gene ID" value="HDID_0000279301"/>
</dbReference>
<evidence type="ECO:0000313" key="7">
    <source>
        <dbReference type="Proteomes" id="UP000274504"/>
    </source>
</evidence>
<feature type="region of interest" description="Disordered" evidence="4">
    <location>
        <begin position="546"/>
        <end position="584"/>
    </location>
</feature>
<organism evidence="9">
    <name type="scientific">Hymenolepis diminuta</name>
    <name type="common">Rat tapeworm</name>
    <dbReference type="NCBI Taxonomy" id="6216"/>
    <lineage>
        <taxon>Eukaryota</taxon>
        <taxon>Metazoa</taxon>
        <taxon>Spiralia</taxon>
        <taxon>Lophotrochozoa</taxon>
        <taxon>Platyhelminthes</taxon>
        <taxon>Cestoda</taxon>
        <taxon>Eucestoda</taxon>
        <taxon>Cyclophyllidea</taxon>
        <taxon>Hymenolepididae</taxon>
        <taxon>Hymenolepis</taxon>
    </lineage>
</organism>
<dbReference type="Proteomes" id="UP000321570">
    <property type="component" value="Unassembled WGS sequence"/>
</dbReference>
<evidence type="ECO:0000313" key="6">
    <source>
        <dbReference type="EMBL" id="VUZ57253.1"/>
    </source>
</evidence>
<keyword evidence="2" id="KW-0547">Nucleotide-binding</keyword>
<evidence type="ECO:0000313" key="8">
    <source>
        <dbReference type="Proteomes" id="UP000321570"/>
    </source>
</evidence>
<dbReference type="STRING" id="6216.A0A0R3SDL8"/>
<dbReference type="InterPro" id="IPR043129">
    <property type="entry name" value="ATPase_NBD"/>
</dbReference>
<dbReference type="EMBL" id="CABIJS010000714">
    <property type="protein sequence ID" value="VUZ57253.1"/>
    <property type="molecule type" value="Genomic_DNA"/>
</dbReference>
<protein>
    <submittedName>
        <fullName evidence="9">Heat shock 70 kDa protein 14</fullName>
    </submittedName>
</protein>
<dbReference type="SUPFAM" id="SSF100920">
    <property type="entry name" value="Heat shock protein 70kD (HSP70), peptide-binding domain"/>
    <property type="match status" value="1"/>
</dbReference>
<evidence type="ECO:0000256" key="2">
    <source>
        <dbReference type="ARBA" id="ARBA00022741"/>
    </source>
</evidence>
<dbReference type="GO" id="GO:0005524">
    <property type="term" value="F:ATP binding"/>
    <property type="evidence" value="ECO:0007669"/>
    <property type="project" value="UniProtKB-KW"/>
</dbReference>
<dbReference type="AlphaFoldDB" id="A0A0R3SDL8"/>
<evidence type="ECO:0000313" key="5">
    <source>
        <dbReference type="EMBL" id="VDL22234.1"/>
    </source>
</evidence>
<keyword evidence="3" id="KW-0067">ATP-binding</keyword>
<dbReference type="FunFam" id="3.30.420.40:FF:000171">
    <property type="entry name" value="Heat shock 70 kDa protein 4"/>
    <property type="match status" value="2"/>
</dbReference>
<dbReference type="Gene3D" id="3.90.640.10">
    <property type="entry name" value="Actin, Chain A, domain 4"/>
    <property type="match status" value="1"/>
</dbReference>
<evidence type="ECO:0000256" key="1">
    <source>
        <dbReference type="ARBA" id="ARBA00007381"/>
    </source>
</evidence>
<dbReference type="Pfam" id="PF00012">
    <property type="entry name" value="HSP70"/>
    <property type="match status" value="1"/>
</dbReference>
<reference evidence="9" key="1">
    <citation type="submission" date="2017-02" db="UniProtKB">
        <authorList>
            <consortium name="WormBaseParasite"/>
        </authorList>
    </citation>
    <scope>IDENTIFICATION</scope>
</reference>
<dbReference type="Gene3D" id="3.30.30.30">
    <property type="match status" value="1"/>
</dbReference>
<dbReference type="PRINTS" id="PR00301">
    <property type="entry name" value="HEATSHOCK70"/>
</dbReference>
<dbReference type="EMBL" id="UYSG01000736">
    <property type="protein sequence ID" value="VDL22234.1"/>
    <property type="molecule type" value="Genomic_DNA"/>
</dbReference>
<dbReference type="InterPro" id="IPR029047">
    <property type="entry name" value="HSP70_peptide-bd_sf"/>
</dbReference>
<reference evidence="6 8" key="3">
    <citation type="submission" date="2019-07" db="EMBL/GenBank/DDBJ databases">
        <authorList>
            <person name="Jastrzebski P J."/>
            <person name="Paukszto L."/>
            <person name="Jastrzebski P J."/>
        </authorList>
    </citation>
    <scope>NUCLEOTIDE SEQUENCE [LARGE SCALE GENOMIC DNA]</scope>
    <source>
        <strain evidence="6 8">WMS-il1</strain>
    </source>
</reference>
<dbReference type="SUPFAM" id="SSF53067">
    <property type="entry name" value="Actin-like ATPase domain"/>
    <property type="match status" value="2"/>
</dbReference>
<name>A0A0R3SDL8_HYMDI</name>
<feature type="region of interest" description="Disordered" evidence="4">
    <location>
        <begin position="799"/>
        <end position="855"/>
    </location>
</feature>
<dbReference type="Gene3D" id="3.30.420.40">
    <property type="match status" value="2"/>
</dbReference>
<gene>
    <name evidence="5" type="ORF">HDID_LOCUS2791</name>
    <name evidence="6" type="ORF">WMSIL1_LOCUS14727</name>
</gene>
<dbReference type="PROSITE" id="PS01036">
    <property type="entry name" value="HSP70_3"/>
    <property type="match status" value="1"/>
</dbReference>
<dbReference type="FunFam" id="1.20.1270.10:FF:000002">
    <property type="entry name" value="Heat shock 70 kDa protein 4"/>
    <property type="match status" value="1"/>
</dbReference>
<accession>A0A0R3SDL8</accession>
<evidence type="ECO:0000256" key="3">
    <source>
        <dbReference type="ARBA" id="ARBA00022840"/>
    </source>
</evidence>
<proteinExistence type="inferred from homology"/>
<dbReference type="InterPro" id="IPR013126">
    <property type="entry name" value="Hsp_70_fam"/>
</dbReference>
<dbReference type="GO" id="GO:0140662">
    <property type="term" value="F:ATP-dependent protein folding chaperone"/>
    <property type="evidence" value="ECO:0007669"/>
    <property type="project" value="InterPro"/>
</dbReference>
<dbReference type="PANTHER" id="PTHR45639:SF4">
    <property type="entry name" value="HSC70CB, ISOFORM G"/>
    <property type="match status" value="1"/>
</dbReference>
<dbReference type="OrthoDB" id="434160at2759"/>
<dbReference type="PANTHER" id="PTHR45639">
    <property type="entry name" value="HSC70CB, ISOFORM G-RELATED"/>
    <property type="match status" value="1"/>
</dbReference>
<dbReference type="FunFam" id="3.90.640.10:FF:000004">
    <property type="entry name" value="Heat shock 70 kDa protein 4"/>
    <property type="match status" value="1"/>
</dbReference>
<evidence type="ECO:0000256" key="4">
    <source>
        <dbReference type="SAM" id="MobiDB-lite"/>
    </source>
</evidence>
<dbReference type="Gene3D" id="1.20.1270.10">
    <property type="match status" value="2"/>
</dbReference>
<dbReference type="Gene3D" id="2.60.34.10">
    <property type="entry name" value="Substrate Binding Domain Of DNAk, Chain A, domain 1"/>
    <property type="match status" value="1"/>
</dbReference>
<dbReference type="GO" id="GO:0005634">
    <property type="term" value="C:nucleus"/>
    <property type="evidence" value="ECO:0007669"/>
    <property type="project" value="TreeGrafter"/>
</dbReference>
<dbReference type="GO" id="GO:0005829">
    <property type="term" value="C:cytosol"/>
    <property type="evidence" value="ECO:0007669"/>
    <property type="project" value="TreeGrafter"/>
</dbReference>